<comment type="caution">
    <text evidence="9">The sequence shown here is derived from an EMBL/GenBank/DDBJ whole genome shotgun (WGS) entry which is preliminary data.</text>
</comment>
<dbReference type="PANTHER" id="PTHR11961">
    <property type="entry name" value="CYTOCHROME C"/>
    <property type="match status" value="1"/>
</dbReference>
<gene>
    <name evidence="9" type="ORF">ACFOMD_13690</name>
</gene>
<reference evidence="10" key="1">
    <citation type="journal article" date="2019" name="Int. J. Syst. Evol. Microbiol.">
        <title>The Global Catalogue of Microorganisms (GCM) 10K type strain sequencing project: providing services to taxonomists for standard genome sequencing and annotation.</title>
        <authorList>
            <consortium name="The Broad Institute Genomics Platform"/>
            <consortium name="The Broad Institute Genome Sequencing Center for Infectious Disease"/>
            <person name="Wu L."/>
            <person name="Ma J."/>
        </authorList>
    </citation>
    <scope>NUCLEOTIDE SEQUENCE [LARGE SCALE GENOMIC DNA]</scope>
    <source>
        <strain evidence="10">KCTC 42644</strain>
    </source>
</reference>
<dbReference type="EMBL" id="JBHRXV010000011">
    <property type="protein sequence ID" value="MFC3713628.1"/>
    <property type="molecule type" value="Genomic_DNA"/>
</dbReference>
<organism evidence="9 10">
    <name type="scientific">Sphingoaurantiacus capsulatus</name>
    <dbReference type="NCBI Taxonomy" id="1771310"/>
    <lineage>
        <taxon>Bacteria</taxon>
        <taxon>Pseudomonadati</taxon>
        <taxon>Pseudomonadota</taxon>
        <taxon>Alphaproteobacteria</taxon>
        <taxon>Sphingomonadales</taxon>
        <taxon>Sphingosinicellaceae</taxon>
        <taxon>Sphingoaurantiacus</taxon>
    </lineage>
</organism>
<evidence type="ECO:0000259" key="8">
    <source>
        <dbReference type="PROSITE" id="PS51007"/>
    </source>
</evidence>
<dbReference type="PROSITE" id="PS51007">
    <property type="entry name" value="CYTC"/>
    <property type="match status" value="1"/>
</dbReference>
<proteinExistence type="predicted"/>
<dbReference type="InterPro" id="IPR036909">
    <property type="entry name" value="Cyt_c-like_dom_sf"/>
</dbReference>
<keyword evidence="3 6" id="KW-0479">Metal-binding</keyword>
<protein>
    <submittedName>
        <fullName evidence="9">C-type cytochrome</fullName>
    </submittedName>
</protein>
<evidence type="ECO:0000256" key="7">
    <source>
        <dbReference type="SAM" id="SignalP"/>
    </source>
</evidence>
<evidence type="ECO:0000256" key="4">
    <source>
        <dbReference type="ARBA" id="ARBA00022982"/>
    </source>
</evidence>
<keyword evidence="2 6" id="KW-0349">Heme</keyword>
<evidence type="ECO:0000256" key="2">
    <source>
        <dbReference type="ARBA" id="ARBA00022617"/>
    </source>
</evidence>
<keyword evidence="7" id="KW-0732">Signal</keyword>
<evidence type="ECO:0000313" key="10">
    <source>
        <dbReference type="Proteomes" id="UP001595615"/>
    </source>
</evidence>
<evidence type="ECO:0000256" key="5">
    <source>
        <dbReference type="ARBA" id="ARBA00023004"/>
    </source>
</evidence>
<feature type="chain" id="PRO_5046280094" evidence="7">
    <location>
        <begin position="21"/>
        <end position="124"/>
    </location>
</feature>
<feature type="signal peptide" evidence="7">
    <location>
        <begin position="1"/>
        <end position="20"/>
    </location>
</feature>
<dbReference type="InterPro" id="IPR002327">
    <property type="entry name" value="Cyt_c_1A/1B"/>
</dbReference>
<keyword evidence="4" id="KW-0249">Electron transport</keyword>
<keyword evidence="1" id="KW-0813">Transport</keyword>
<accession>A0ABV7XD30</accession>
<dbReference type="Gene3D" id="1.10.760.10">
    <property type="entry name" value="Cytochrome c-like domain"/>
    <property type="match status" value="1"/>
</dbReference>
<dbReference type="RefSeq" id="WP_380862309.1">
    <property type="nucleotide sequence ID" value="NZ_JBHRXV010000011.1"/>
</dbReference>
<dbReference type="InterPro" id="IPR009056">
    <property type="entry name" value="Cyt_c-like_dom"/>
</dbReference>
<keyword evidence="5 6" id="KW-0408">Iron</keyword>
<evidence type="ECO:0000256" key="3">
    <source>
        <dbReference type="ARBA" id="ARBA00022723"/>
    </source>
</evidence>
<feature type="domain" description="Cytochrome c" evidence="8">
    <location>
        <begin position="20"/>
        <end position="124"/>
    </location>
</feature>
<evidence type="ECO:0000313" key="9">
    <source>
        <dbReference type="EMBL" id="MFC3713628.1"/>
    </source>
</evidence>
<evidence type="ECO:0000256" key="1">
    <source>
        <dbReference type="ARBA" id="ARBA00022448"/>
    </source>
</evidence>
<evidence type="ECO:0000256" key="6">
    <source>
        <dbReference type="PROSITE-ProRule" id="PRU00433"/>
    </source>
</evidence>
<dbReference type="PRINTS" id="PR00604">
    <property type="entry name" value="CYTCHRMECIAB"/>
</dbReference>
<dbReference type="SUPFAM" id="SSF46626">
    <property type="entry name" value="Cytochrome c"/>
    <property type="match status" value="1"/>
</dbReference>
<sequence>MKALAVAALAAMIVATPAAAQVVDGKKLFTSRCGVCHWDPAKPGEQARMGPSLSGVVGRKAGTHPKFTRYSKGMKDFGKPWSEALLASYLENPRKTVPGTNMAFVGLKKPEERAAVVAYLKKPR</sequence>
<dbReference type="Proteomes" id="UP001595615">
    <property type="component" value="Unassembled WGS sequence"/>
</dbReference>
<keyword evidence="10" id="KW-1185">Reference proteome</keyword>
<name>A0ABV7XD30_9SPHN</name>
<dbReference type="Pfam" id="PF00034">
    <property type="entry name" value="Cytochrom_C"/>
    <property type="match status" value="1"/>
</dbReference>